<dbReference type="SMART" id="SM00895">
    <property type="entry name" value="FCD"/>
    <property type="match status" value="1"/>
</dbReference>
<dbReference type="PANTHER" id="PTHR43537">
    <property type="entry name" value="TRANSCRIPTIONAL REGULATOR, GNTR FAMILY"/>
    <property type="match status" value="1"/>
</dbReference>
<evidence type="ECO:0000256" key="3">
    <source>
        <dbReference type="ARBA" id="ARBA00023163"/>
    </source>
</evidence>
<dbReference type="SUPFAM" id="SSF48008">
    <property type="entry name" value="GntR ligand-binding domain-like"/>
    <property type="match status" value="1"/>
</dbReference>
<gene>
    <name evidence="5" type="ORF">AB0T83_19030</name>
</gene>
<evidence type="ECO:0000313" key="5">
    <source>
        <dbReference type="EMBL" id="MEV8468853.1"/>
    </source>
</evidence>
<evidence type="ECO:0000313" key="6">
    <source>
        <dbReference type="Proteomes" id="UP001553161"/>
    </source>
</evidence>
<protein>
    <submittedName>
        <fullName evidence="5">GntR family transcriptional regulator</fullName>
    </submittedName>
</protein>
<dbReference type="Pfam" id="PF00392">
    <property type="entry name" value="GntR"/>
    <property type="match status" value="1"/>
</dbReference>
<dbReference type="EMBL" id="JBFBVU010000045">
    <property type="protein sequence ID" value="MEV8468853.1"/>
    <property type="molecule type" value="Genomic_DNA"/>
</dbReference>
<comment type="caution">
    <text evidence="5">The sequence shown here is derived from an EMBL/GenBank/DDBJ whole genome shotgun (WGS) entry which is preliminary data.</text>
</comment>
<dbReference type="InterPro" id="IPR008920">
    <property type="entry name" value="TF_FadR/GntR_C"/>
</dbReference>
<dbReference type="PROSITE" id="PS50949">
    <property type="entry name" value="HTH_GNTR"/>
    <property type="match status" value="1"/>
</dbReference>
<keyword evidence="3" id="KW-0804">Transcription</keyword>
<organism evidence="5 6">
    <name type="scientific">Meridianimarinicoccus marinus</name>
    <dbReference type="NCBI Taxonomy" id="3231483"/>
    <lineage>
        <taxon>Bacteria</taxon>
        <taxon>Pseudomonadati</taxon>
        <taxon>Pseudomonadota</taxon>
        <taxon>Alphaproteobacteria</taxon>
        <taxon>Rhodobacterales</taxon>
        <taxon>Paracoccaceae</taxon>
        <taxon>Meridianimarinicoccus</taxon>
    </lineage>
</organism>
<proteinExistence type="predicted"/>
<dbReference type="InterPro" id="IPR000524">
    <property type="entry name" value="Tscrpt_reg_HTH_GntR"/>
</dbReference>
<dbReference type="Proteomes" id="UP001553161">
    <property type="component" value="Unassembled WGS sequence"/>
</dbReference>
<keyword evidence="2" id="KW-0238">DNA-binding</keyword>
<accession>A0ABV3LEM9</accession>
<dbReference type="SUPFAM" id="SSF46785">
    <property type="entry name" value="Winged helix' DNA-binding domain"/>
    <property type="match status" value="1"/>
</dbReference>
<dbReference type="InterPro" id="IPR036388">
    <property type="entry name" value="WH-like_DNA-bd_sf"/>
</dbReference>
<dbReference type="PRINTS" id="PR00035">
    <property type="entry name" value="HTHGNTR"/>
</dbReference>
<sequence>MTMTDRAHQMIESRIVALDLEPGQVLSESQLVEELGIGRTPVREALQRLGAEGLVVVMPRRGVMVSEINIAKQFQLLELRREVERLCAIKAALRATEAERARFAELADKLAASAEARDYEAFMRYDLEFNQAVLAACRNEFIQRSMQRMQGLSRRFWFQNYRVALDLERCANLHADVARKISEGDESGAGEASDKLIDYIYEFTRATL</sequence>
<dbReference type="InterPro" id="IPR011711">
    <property type="entry name" value="GntR_C"/>
</dbReference>
<dbReference type="SMART" id="SM00345">
    <property type="entry name" value="HTH_GNTR"/>
    <property type="match status" value="1"/>
</dbReference>
<keyword evidence="6" id="KW-1185">Reference proteome</keyword>
<evidence type="ECO:0000259" key="4">
    <source>
        <dbReference type="PROSITE" id="PS50949"/>
    </source>
</evidence>
<feature type="domain" description="HTH gntR-type" evidence="4">
    <location>
        <begin position="1"/>
        <end position="68"/>
    </location>
</feature>
<keyword evidence="1" id="KW-0805">Transcription regulation</keyword>
<dbReference type="Gene3D" id="1.20.120.530">
    <property type="entry name" value="GntR ligand-binding domain-like"/>
    <property type="match status" value="1"/>
</dbReference>
<dbReference type="Pfam" id="PF07729">
    <property type="entry name" value="FCD"/>
    <property type="match status" value="1"/>
</dbReference>
<dbReference type="PANTHER" id="PTHR43537:SF5">
    <property type="entry name" value="UXU OPERON TRANSCRIPTIONAL REGULATOR"/>
    <property type="match status" value="1"/>
</dbReference>
<dbReference type="InterPro" id="IPR036390">
    <property type="entry name" value="WH_DNA-bd_sf"/>
</dbReference>
<name>A0ABV3LEM9_9RHOB</name>
<evidence type="ECO:0000256" key="2">
    <source>
        <dbReference type="ARBA" id="ARBA00023125"/>
    </source>
</evidence>
<dbReference type="Gene3D" id="1.10.10.10">
    <property type="entry name" value="Winged helix-like DNA-binding domain superfamily/Winged helix DNA-binding domain"/>
    <property type="match status" value="1"/>
</dbReference>
<evidence type="ECO:0000256" key="1">
    <source>
        <dbReference type="ARBA" id="ARBA00023015"/>
    </source>
</evidence>
<reference evidence="5 6" key="1">
    <citation type="submission" date="2024-07" db="EMBL/GenBank/DDBJ databases">
        <authorList>
            <person name="Kang M."/>
        </authorList>
    </citation>
    <scope>NUCLEOTIDE SEQUENCE [LARGE SCALE GENOMIC DNA]</scope>
    <source>
        <strain evidence="5 6">DFM31</strain>
    </source>
</reference>
<dbReference type="CDD" id="cd07377">
    <property type="entry name" value="WHTH_GntR"/>
    <property type="match status" value="1"/>
</dbReference>